<accession>A0ABP1DCV0</accession>
<evidence type="ECO:0008006" key="3">
    <source>
        <dbReference type="Google" id="ProtNLM"/>
    </source>
</evidence>
<name>A0ABP1DCV0_9APHY</name>
<protein>
    <recommendedName>
        <fullName evidence="3">KOW domain-containing protein</fullName>
    </recommendedName>
</protein>
<evidence type="ECO:0000313" key="2">
    <source>
        <dbReference type="Proteomes" id="UP001497453"/>
    </source>
</evidence>
<reference evidence="2" key="1">
    <citation type="submission" date="2024-04" db="EMBL/GenBank/DDBJ databases">
        <authorList>
            <person name="Shaw F."/>
            <person name="Minotto A."/>
        </authorList>
    </citation>
    <scope>NUCLEOTIDE SEQUENCE [LARGE SCALE GENOMIC DNA]</scope>
</reference>
<sequence>MVQSGEESTYTLPWVITKFGDMASSSFPRLPQRIRLYSASTGRSSSLLPPHPNSHLDAQCMCRLLKFGGFLKCSHSPATSLLFRSSLESISLQAVYITPFAIPWSFKPGSRVSFFHEAKGNATGIVQALDNVDGQDIAIIKMDNGGQAKVPISALKRIG</sequence>
<proteinExistence type="predicted"/>
<evidence type="ECO:0000313" key="1">
    <source>
        <dbReference type="EMBL" id="CAL1705004.1"/>
    </source>
</evidence>
<dbReference type="Proteomes" id="UP001497453">
    <property type="component" value="Chromosome 3"/>
</dbReference>
<gene>
    <name evidence="1" type="ORF">GFSPODELE1_LOCUS5232</name>
</gene>
<dbReference type="EMBL" id="OZ037946">
    <property type="protein sequence ID" value="CAL1705004.1"/>
    <property type="molecule type" value="Genomic_DNA"/>
</dbReference>
<organism evidence="1 2">
    <name type="scientific">Somion occarium</name>
    <dbReference type="NCBI Taxonomy" id="3059160"/>
    <lineage>
        <taxon>Eukaryota</taxon>
        <taxon>Fungi</taxon>
        <taxon>Dikarya</taxon>
        <taxon>Basidiomycota</taxon>
        <taxon>Agaricomycotina</taxon>
        <taxon>Agaricomycetes</taxon>
        <taxon>Polyporales</taxon>
        <taxon>Cerrenaceae</taxon>
        <taxon>Somion</taxon>
    </lineage>
</organism>
<keyword evidence="2" id="KW-1185">Reference proteome</keyword>